<name>A0A6H5GJ70_9HEMI</name>
<feature type="compositionally biased region" description="Polar residues" evidence="1">
    <location>
        <begin position="16"/>
        <end position="27"/>
    </location>
</feature>
<organism evidence="2 3">
    <name type="scientific">Nesidiocoris tenuis</name>
    <dbReference type="NCBI Taxonomy" id="355587"/>
    <lineage>
        <taxon>Eukaryota</taxon>
        <taxon>Metazoa</taxon>
        <taxon>Ecdysozoa</taxon>
        <taxon>Arthropoda</taxon>
        <taxon>Hexapoda</taxon>
        <taxon>Insecta</taxon>
        <taxon>Pterygota</taxon>
        <taxon>Neoptera</taxon>
        <taxon>Paraneoptera</taxon>
        <taxon>Hemiptera</taxon>
        <taxon>Heteroptera</taxon>
        <taxon>Panheteroptera</taxon>
        <taxon>Cimicomorpha</taxon>
        <taxon>Miridae</taxon>
        <taxon>Dicyphina</taxon>
        <taxon>Nesidiocoris</taxon>
    </lineage>
</organism>
<dbReference type="EMBL" id="CADCXU010011937">
    <property type="protein sequence ID" value="CAB0002061.1"/>
    <property type="molecule type" value="Genomic_DNA"/>
</dbReference>
<dbReference type="AlphaFoldDB" id="A0A6H5GJ70"/>
<feature type="region of interest" description="Disordered" evidence="1">
    <location>
        <begin position="115"/>
        <end position="154"/>
    </location>
</feature>
<gene>
    <name evidence="2" type="ORF">NTEN_LOCUS7848</name>
</gene>
<proteinExistence type="predicted"/>
<evidence type="ECO:0000313" key="3">
    <source>
        <dbReference type="Proteomes" id="UP000479000"/>
    </source>
</evidence>
<evidence type="ECO:0000313" key="2">
    <source>
        <dbReference type="EMBL" id="CAB0002061.1"/>
    </source>
</evidence>
<reference evidence="2 3" key="1">
    <citation type="submission" date="2020-02" db="EMBL/GenBank/DDBJ databases">
        <authorList>
            <person name="Ferguson B K."/>
        </authorList>
    </citation>
    <scope>NUCLEOTIDE SEQUENCE [LARGE SCALE GENOMIC DNA]</scope>
</reference>
<accession>A0A6H5GJ70</accession>
<keyword evidence="3" id="KW-1185">Reference proteome</keyword>
<evidence type="ECO:0000256" key="1">
    <source>
        <dbReference type="SAM" id="MobiDB-lite"/>
    </source>
</evidence>
<protein>
    <submittedName>
        <fullName evidence="2">Uncharacterized protein</fullName>
    </submittedName>
</protein>
<sequence>MSIFPSKTRAYKSAVSPDQFQRKSSLLTGGFLRPRKSGPTQLPRGREAAAAGGGYPQSAARAASELVVRYKKKPAPDHTATCELQIGHTGVKRRHDRILESSALWGDSCRTRVTRTRRAHDEGPRSQTGTPRALTGAGRAVPAAPTSPQQSGAGARLRLDSINAPRETFGPFSQISYAFRRYRTRNSASHEPEKYLLKHNISLCVMRKLKSSRSAREKNEKNYQLQLHKYTHLINPCKPRE</sequence>
<dbReference type="Proteomes" id="UP000479000">
    <property type="component" value="Unassembled WGS sequence"/>
</dbReference>
<feature type="region of interest" description="Disordered" evidence="1">
    <location>
        <begin position="1"/>
        <end position="62"/>
    </location>
</feature>